<proteinExistence type="predicted"/>
<protein>
    <submittedName>
        <fullName evidence="3">CBS domain-containing protein</fullName>
    </submittedName>
</protein>
<dbReference type="Gene3D" id="3.10.580.10">
    <property type="entry name" value="CBS-domain"/>
    <property type="match status" value="1"/>
</dbReference>
<dbReference type="RefSeq" id="WP_180893590.1">
    <property type="nucleotide sequence ID" value="NZ_JACCKD010000005.1"/>
</dbReference>
<dbReference type="Proteomes" id="UP000582974">
    <property type="component" value="Unassembled WGS sequence"/>
</dbReference>
<sequence length="163" mass="18069">MQTSERYCTRAHTLGAETQLGAEFAQHTAAEVMVTRPKTLPIDTSLEEARAIFDDDLHVRMLLLVDDGVLHGTLLRTDLLSTRAPTDLALPLARLTDRTTNPDERIIAIHERLVASGRRLAVIDTNHRLLGLLCLKRHQSGFCSDEGIMARAREREAAGRPAP</sequence>
<name>A0A838ABY7_9PSEU</name>
<dbReference type="InterPro" id="IPR046342">
    <property type="entry name" value="CBS_dom_sf"/>
</dbReference>
<dbReference type="PROSITE" id="PS51371">
    <property type="entry name" value="CBS"/>
    <property type="match status" value="1"/>
</dbReference>
<keyword evidence="4" id="KW-1185">Reference proteome</keyword>
<evidence type="ECO:0000256" key="1">
    <source>
        <dbReference type="PROSITE-ProRule" id="PRU00703"/>
    </source>
</evidence>
<evidence type="ECO:0000259" key="2">
    <source>
        <dbReference type="PROSITE" id="PS51371"/>
    </source>
</evidence>
<accession>A0A838ABY7</accession>
<dbReference type="Pfam" id="PF00571">
    <property type="entry name" value="CBS"/>
    <property type="match status" value="1"/>
</dbReference>
<dbReference type="SUPFAM" id="SSF54631">
    <property type="entry name" value="CBS-domain pair"/>
    <property type="match status" value="1"/>
</dbReference>
<gene>
    <name evidence="3" type="ORF">H0B56_14415</name>
</gene>
<organism evidence="3 4">
    <name type="scientific">Haloechinothrix aidingensis</name>
    <dbReference type="NCBI Taxonomy" id="2752311"/>
    <lineage>
        <taxon>Bacteria</taxon>
        <taxon>Bacillati</taxon>
        <taxon>Actinomycetota</taxon>
        <taxon>Actinomycetes</taxon>
        <taxon>Pseudonocardiales</taxon>
        <taxon>Pseudonocardiaceae</taxon>
        <taxon>Haloechinothrix</taxon>
    </lineage>
</organism>
<evidence type="ECO:0000313" key="4">
    <source>
        <dbReference type="Proteomes" id="UP000582974"/>
    </source>
</evidence>
<dbReference type="InterPro" id="IPR000644">
    <property type="entry name" value="CBS_dom"/>
</dbReference>
<dbReference type="EMBL" id="JACCKD010000005">
    <property type="protein sequence ID" value="MBA0126741.1"/>
    <property type="molecule type" value="Genomic_DNA"/>
</dbReference>
<evidence type="ECO:0000313" key="3">
    <source>
        <dbReference type="EMBL" id="MBA0126741.1"/>
    </source>
</evidence>
<comment type="caution">
    <text evidence="3">The sequence shown here is derived from an EMBL/GenBank/DDBJ whole genome shotgun (WGS) entry which is preliminary data.</text>
</comment>
<reference evidence="3 4" key="1">
    <citation type="submission" date="2020-07" db="EMBL/GenBank/DDBJ databases">
        <title>Genome of Haloechinothrix sp.</title>
        <authorList>
            <person name="Tang S.-K."/>
            <person name="Yang L."/>
            <person name="Zhu W.-Y."/>
        </authorList>
    </citation>
    <scope>NUCLEOTIDE SEQUENCE [LARGE SCALE GENOMIC DNA]</scope>
    <source>
        <strain evidence="3 4">YIM 98757</strain>
    </source>
</reference>
<feature type="domain" description="CBS" evidence="2">
    <location>
        <begin position="33"/>
        <end position="90"/>
    </location>
</feature>
<dbReference type="AlphaFoldDB" id="A0A838ABY7"/>
<keyword evidence="1" id="KW-0129">CBS domain</keyword>